<dbReference type="EMBL" id="OW152820">
    <property type="protein sequence ID" value="CAH2075463.1"/>
    <property type="molecule type" value="Genomic_DNA"/>
</dbReference>
<protein>
    <submittedName>
        <fullName evidence="2">Uncharacterized protein</fullName>
    </submittedName>
</protein>
<evidence type="ECO:0000256" key="1">
    <source>
        <dbReference type="SAM" id="MobiDB-lite"/>
    </source>
</evidence>
<accession>A0ABN8J565</accession>
<dbReference type="Proteomes" id="UP000837857">
    <property type="component" value="Chromosome 8"/>
</dbReference>
<evidence type="ECO:0000313" key="2">
    <source>
        <dbReference type="EMBL" id="CAH2075463.1"/>
    </source>
</evidence>
<feature type="compositionally biased region" description="Polar residues" evidence="1">
    <location>
        <begin position="52"/>
        <end position="66"/>
    </location>
</feature>
<feature type="region of interest" description="Disordered" evidence="1">
    <location>
        <begin position="27"/>
        <end position="72"/>
    </location>
</feature>
<feature type="non-terminal residue" evidence="2">
    <location>
        <position position="72"/>
    </location>
</feature>
<reference evidence="2" key="1">
    <citation type="submission" date="2022-03" db="EMBL/GenBank/DDBJ databases">
        <authorList>
            <person name="Martin H S."/>
        </authorList>
    </citation>
    <scope>NUCLEOTIDE SEQUENCE</scope>
</reference>
<evidence type="ECO:0000313" key="3">
    <source>
        <dbReference type="Proteomes" id="UP000837857"/>
    </source>
</evidence>
<gene>
    <name evidence="2" type="ORF">IPOD504_LOCUS16816</name>
</gene>
<name>A0ABN8J565_9NEOP</name>
<keyword evidence="3" id="KW-1185">Reference proteome</keyword>
<sequence>MDPYCDGADAIVGDHVGSGCLVTLSKGRTRSTQPHVSSGFIDQAPSASPSAHQSTGNETLTKSQIGSCRPRS</sequence>
<proteinExistence type="predicted"/>
<organism evidence="2 3">
    <name type="scientific">Iphiclides podalirius</name>
    <name type="common">scarce swallowtail</name>
    <dbReference type="NCBI Taxonomy" id="110791"/>
    <lineage>
        <taxon>Eukaryota</taxon>
        <taxon>Metazoa</taxon>
        <taxon>Ecdysozoa</taxon>
        <taxon>Arthropoda</taxon>
        <taxon>Hexapoda</taxon>
        <taxon>Insecta</taxon>
        <taxon>Pterygota</taxon>
        <taxon>Neoptera</taxon>
        <taxon>Endopterygota</taxon>
        <taxon>Lepidoptera</taxon>
        <taxon>Glossata</taxon>
        <taxon>Ditrysia</taxon>
        <taxon>Papilionoidea</taxon>
        <taxon>Papilionidae</taxon>
        <taxon>Papilioninae</taxon>
        <taxon>Iphiclides</taxon>
    </lineage>
</organism>